<keyword evidence="2" id="KW-1185">Reference proteome</keyword>
<comment type="caution">
    <text evidence="1">The sequence shown here is derived from an EMBL/GenBank/DDBJ whole genome shotgun (WGS) entry which is preliminary data.</text>
</comment>
<evidence type="ECO:0000313" key="2">
    <source>
        <dbReference type="Proteomes" id="UP001054837"/>
    </source>
</evidence>
<gene>
    <name evidence="1" type="ORF">CDAR_106271</name>
</gene>
<organism evidence="1 2">
    <name type="scientific">Caerostris darwini</name>
    <dbReference type="NCBI Taxonomy" id="1538125"/>
    <lineage>
        <taxon>Eukaryota</taxon>
        <taxon>Metazoa</taxon>
        <taxon>Ecdysozoa</taxon>
        <taxon>Arthropoda</taxon>
        <taxon>Chelicerata</taxon>
        <taxon>Arachnida</taxon>
        <taxon>Araneae</taxon>
        <taxon>Araneomorphae</taxon>
        <taxon>Entelegynae</taxon>
        <taxon>Araneoidea</taxon>
        <taxon>Araneidae</taxon>
        <taxon>Caerostris</taxon>
    </lineage>
</organism>
<dbReference type="AlphaFoldDB" id="A0AAV4SHV5"/>
<protein>
    <submittedName>
        <fullName evidence="1">Uncharacterized protein</fullName>
    </submittedName>
</protein>
<dbReference type="EMBL" id="BPLQ01007907">
    <property type="protein sequence ID" value="GIY33142.1"/>
    <property type="molecule type" value="Genomic_DNA"/>
</dbReference>
<name>A0AAV4SHV5_9ARAC</name>
<reference evidence="1 2" key="1">
    <citation type="submission" date="2021-06" db="EMBL/GenBank/DDBJ databases">
        <title>Caerostris darwini draft genome.</title>
        <authorList>
            <person name="Kono N."/>
            <person name="Arakawa K."/>
        </authorList>
    </citation>
    <scope>NUCLEOTIDE SEQUENCE [LARGE SCALE GENOMIC DNA]</scope>
</reference>
<proteinExistence type="predicted"/>
<sequence length="116" mass="13305">MQHWVKTALARLARMGKEFLVSLLFPRSSSSSLSAASRGTTRILSRATPAFSNVHTQQELRSAVSLRTFDTRVPHTRIPERRQQTKVNFSSLTSFTKIKTFLPKRRGKRIDENFSR</sequence>
<dbReference type="Proteomes" id="UP001054837">
    <property type="component" value="Unassembled WGS sequence"/>
</dbReference>
<evidence type="ECO:0000313" key="1">
    <source>
        <dbReference type="EMBL" id="GIY33142.1"/>
    </source>
</evidence>
<accession>A0AAV4SHV5</accession>